<dbReference type="PROSITE" id="PS00095">
    <property type="entry name" value="C5_MTASE_2"/>
    <property type="match status" value="1"/>
</dbReference>
<evidence type="ECO:0000256" key="4">
    <source>
        <dbReference type="ARBA" id="ARBA00022691"/>
    </source>
</evidence>
<keyword evidence="2 6" id="KW-0489">Methyltransferase</keyword>
<evidence type="ECO:0000256" key="3">
    <source>
        <dbReference type="ARBA" id="ARBA00022679"/>
    </source>
</evidence>
<name>A0A173RED2_9FIRM</name>
<dbReference type="GO" id="GO:0003886">
    <property type="term" value="F:DNA (cytosine-5-)-methyltransferase activity"/>
    <property type="evidence" value="ECO:0007669"/>
    <property type="project" value="UniProtKB-EC"/>
</dbReference>
<keyword evidence="4 6" id="KW-0949">S-adenosyl-L-methionine</keyword>
<dbReference type="NCBIfam" id="TIGR00675">
    <property type="entry name" value="dcm"/>
    <property type="match status" value="1"/>
</dbReference>
<evidence type="ECO:0000256" key="7">
    <source>
        <dbReference type="RuleBase" id="RU000416"/>
    </source>
</evidence>
<dbReference type="Pfam" id="PF00145">
    <property type="entry name" value="DNA_methylase"/>
    <property type="match status" value="1"/>
</dbReference>
<dbReference type="InterPro" id="IPR001525">
    <property type="entry name" value="C5_MeTfrase"/>
</dbReference>
<comment type="similarity">
    <text evidence="6 7">Belongs to the class I-like SAM-binding methyltransferase superfamily. C5-methyltransferase family.</text>
</comment>
<keyword evidence="5" id="KW-0680">Restriction system</keyword>
<sequence>MVDFMDFENYSCDNQMSIFDFTREPISITKPIRLIELFAGYGSQAMALKRIGAKFEHYRVVEFDKYAIASYNAVHGTDFPTMDITKVHAEDLNICDTETFTYLLTYSFPCTDLSVAGKQAGMSKGSGTRSGLLWEVDRILTEIRDSNGELPQILFMENVPQVHSQDNMPDFIKWLDFLESLGYTNYYQDLNAKNYGVAQKRERCFMFSFLDECNYNFPQPIQLTKRIRDYQEKVVDNKFYASDNALKGFAEHAKKQKEKGNGFHAVIKDVDDISPTITARYCKDGSDCLIKVAGRIRKLTPRECGRLMGVSDEDIDKMAAVNSNTQLYKQFGNSIVVDVMCAMFKNLNINQ</sequence>
<evidence type="ECO:0000313" key="9">
    <source>
        <dbReference type="Proteomes" id="UP000095495"/>
    </source>
</evidence>
<gene>
    <name evidence="8" type="primary">hhaIM</name>
    <name evidence="8" type="ORF">ERS852420_00489</name>
</gene>
<dbReference type="PROSITE" id="PS51679">
    <property type="entry name" value="SAM_MT_C5"/>
    <property type="match status" value="1"/>
</dbReference>
<dbReference type="GO" id="GO:0032259">
    <property type="term" value="P:methylation"/>
    <property type="evidence" value="ECO:0007669"/>
    <property type="project" value="UniProtKB-KW"/>
</dbReference>
<dbReference type="InterPro" id="IPR050750">
    <property type="entry name" value="C5-MTase"/>
</dbReference>
<dbReference type="Proteomes" id="UP000095495">
    <property type="component" value="Unassembled WGS sequence"/>
</dbReference>
<evidence type="ECO:0000313" key="8">
    <source>
        <dbReference type="EMBL" id="CUM76096.1"/>
    </source>
</evidence>
<dbReference type="AlphaFoldDB" id="A0A173RED2"/>
<protein>
    <recommendedName>
        <fullName evidence="1">DNA (cytosine-5-)-methyltransferase</fullName>
        <ecNumber evidence="1">2.1.1.37</ecNumber>
    </recommendedName>
</protein>
<dbReference type="PANTHER" id="PTHR46098">
    <property type="entry name" value="TRNA (CYTOSINE(38)-C(5))-METHYLTRANSFERASE"/>
    <property type="match status" value="1"/>
</dbReference>
<reference evidence="8 9" key="1">
    <citation type="submission" date="2015-09" db="EMBL/GenBank/DDBJ databases">
        <authorList>
            <consortium name="Pathogen Informatics"/>
        </authorList>
    </citation>
    <scope>NUCLEOTIDE SEQUENCE [LARGE SCALE GENOMIC DNA]</scope>
    <source>
        <strain evidence="8 9">2789STDY5608863</strain>
    </source>
</reference>
<accession>A0A173RED2</accession>
<dbReference type="PANTHER" id="PTHR46098:SF1">
    <property type="entry name" value="TRNA (CYTOSINE(38)-C(5))-METHYLTRANSFERASE"/>
    <property type="match status" value="1"/>
</dbReference>
<dbReference type="EMBL" id="CYXV01000002">
    <property type="protein sequence ID" value="CUM76096.1"/>
    <property type="molecule type" value="Genomic_DNA"/>
</dbReference>
<organism evidence="8 9">
    <name type="scientific">Roseburia faecis</name>
    <dbReference type="NCBI Taxonomy" id="301302"/>
    <lineage>
        <taxon>Bacteria</taxon>
        <taxon>Bacillati</taxon>
        <taxon>Bacillota</taxon>
        <taxon>Clostridia</taxon>
        <taxon>Lachnospirales</taxon>
        <taxon>Lachnospiraceae</taxon>
        <taxon>Roseburia</taxon>
    </lineage>
</organism>
<keyword evidence="3 6" id="KW-0808">Transferase</keyword>
<dbReference type="Gene3D" id="3.40.50.150">
    <property type="entry name" value="Vaccinia Virus protein VP39"/>
    <property type="match status" value="1"/>
</dbReference>
<feature type="active site" evidence="6">
    <location>
        <position position="110"/>
    </location>
</feature>
<dbReference type="InterPro" id="IPR031303">
    <property type="entry name" value="C5_meth_CS"/>
</dbReference>
<dbReference type="RefSeq" id="WP_156337505.1">
    <property type="nucleotide sequence ID" value="NZ_CYXV01000002.1"/>
</dbReference>
<dbReference type="PRINTS" id="PR00105">
    <property type="entry name" value="C5METTRFRASE"/>
</dbReference>
<dbReference type="InterPro" id="IPR029063">
    <property type="entry name" value="SAM-dependent_MTases_sf"/>
</dbReference>
<evidence type="ECO:0000256" key="5">
    <source>
        <dbReference type="ARBA" id="ARBA00022747"/>
    </source>
</evidence>
<proteinExistence type="inferred from homology"/>
<dbReference type="EC" id="2.1.1.37" evidence="1"/>
<dbReference type="Gene3D" id="3.90.120.30">
    <property type="match status" value="1"/>
</dbReference>
<dbReference type="GO" id="GO:0009307">
    <property type="term" value="P:DNA restriction-modification system"/>
    <property type="evidence" value="ECO:0007669"/>
    <property type="project" value="UniProtKB-KW"/>
</dbReference>
<dbReference type="SUPFAM" id="SSF53335">
    <property type="entry name" value="S-adenosyl-L-methionine-dependent methyltransferases"/>
    <property type="match status" value="1"/>
</dbReference>
<evidence type="ECO:0000256" key="6">
    <source>
        <dbReference type="PROSITE-ProRule" id="PRU01016"/>
    </source>
</evidence>
<evidence type="ECO:0000256" key="1">
    <source>
        <dbReference type="ARBA" id="ARBA00011975"/>
    </source>
</evidence>
<evidence type="ECO:0000256" key="2">
    <source>
        <dbReference type="ARBA" id="ARBA00022603"/>
    </source>
</evidence>